<evidence type="ECO:0000313" key="1">
    <source>
        <dbReference type="EMBL" id="ERN10952.1"/>
    </source>
</evidence>
<evidence type="ECO:0000313" key="2">
    <source>
        <dbReference type="Proteomes" id="UP000017836"/>
    </source>
</evidence>
<accession>W1PLQ3</accession>
<dbReference type="InterPro" id="IPR014718">
    <property type="entry name" value="GH-type_carb-bd"/>
</dbReference>
<proteinExistence type="predicted"/>
<name>W1PLQ3_AMBTC</name>
<dbReference type="InterPro" id="IPR008183">
    <property type="entry name" value="Aldose_1/G6P_1-epimerase"/>
</dbReference>
<evidence type="ECO:0008006" key="3">
    <source>
        <dbReference type="Google" id="ProtNLM"/>
    </source>
</evidence>
<dbReference type="EMBL" id="KI392738">
    <property type="protein sequence ID" value="ERN10952.1"/>
    <property type="molecule type" value="Genomic_DNA"/>
</dbReference>
<dbReference type="OMA" id="SCICIKC"/>
<dbReference type="SUPFAM" id="SSF74650">
    <property type="entry name" value="Galactose mutarotase-like"/>
    <property type="match status" value="1"/>
</dbReference>
<dbReference type="GO" id="GO:0005975">
    <property type="term" value="P:carbohydrate metabolic process"/>
    <property type="evidence" value="ECO:0007669"/>
    <property type="project" value="InterPro"/>
</dbReference>
<sequence>MILETIVVWNPWEKKSKSVADFGDEEYKHMLCVYAAAIEKPISLKPGEEWTGRLHLSAIPSTYGAENLNPPPMVLPRCQ</sequence>
<dbReference type="GO" id="GO:0030246">
    <property type="term" value="F:carbohydrate binding"/>
    <property type="evidence" value="ECO:0007669"/>
    <property type="project" value="InterPro"/>
</dbReference>
<organism evidence="1 2">
    <name type="scientific">Amborella trichopoda</name>
    <dbReference type="NCBI Taxonomy" id="13333"/>
    <lineage>
        <taxon>Eukaryota</taxon>
        <taxon>Viridiplantae</taxon>
        <taxon>Streptophyta</taxon>
        <taxon>Embryophyta</taxon>
        <taxon>Tracheophyta</taxon>
        <taxon>Spermatophyta</taxon>
        <taxon>Magnoliopsida</taxon>
        <taxon>Amborellales</taxon>
        <taxon>Amborellaceae</taxon>
        <taxon>Amborella</taxon>
    </lineage>
</organism>
<reference evidence="2" key="1">
    <citation type="journal article" date="2013" name="Science">
        <title>The Amborella genome and the evolution of flowering plants.</title>
        <authorList>
            <consortium name="Amborella Genome Project"/>
        </authorList>
    </citation>
    <scope>NUCLEOTIDE SEQUENCE [LARGE SCALE GENOMIC DNA]</scope>
</reference>
<dbReference type="Proteomes" id="UP000017836">
    <property type="component" value="Unassembled WGS sequence"/>
</dbReference>
<dbReference type="Pfam" id="PF01263">
    <property type="entry name" value="Aldose_epim"/>
    <property type="match status" value="1"/>
</dbReference>
<dbReference type="InterPro" id="IPR011013">
    <property type="entry name" value="Gal_mutarotase_sf_dom"/>
</dbReference>
<protein>
    <recommendedName>
        <fullName evidence="3">Aldose 1-epimerase</fullName>
    </recommendedName>
</protein>
<dbReference type="AlphaFoldDB" id="W1PLQ3"/>
<dbReference type="eggNOG" id="KOG1594">
    <property type="taxonomic scope" value="Eukaryota"/>
</dbReference>
<dbReference type="HOGENOM" id="CLU_2609289_0_0_1"/>
<dbReference type="PANTHER" id="PTHR11122">
    <property type="entry name" value="APOSPORY-ASSOCIATED PROTEIN C-RELATED"/>
    <property type="match status" value="1"/>
</dbReference>
<dbReference type="Gene3D" id="2.70.98.10">
    <property type="match status" value="1"/>
</dbReference>
<keyword evidence="2" id="KW-1185">Reference proteome</keyword>
<dbReference type="STRING" id="13333.W1PLQ3"/>
<dbReference type="Gramene" id="ERN10952">
    <property type="protein sequence ID" value="ERN10952"/>
    <property type="gene ID" value="AMTR_s00158p00073420"/>
</dbReference>
<dbReference type="PANTHER" id="PTHR11122:SF10">
    <property type="entry name" value="GLUCOSE-6-PHOSPHATE 1-EPIMERASE"/>
    <property type="match status" value="1"/>
</dbReference>
<gene>
    <name evidence="1" type="ORF">AMTR_s00158p00073420</name>
</gene>
<dbReference type="GO" id="GO:0016853">
    <property type="term" value="F:isomerase activity"/>
    <property type="evidence" value="ECO:0007669"/>
    <property type="project" value="InterPro"/>
</dbReference>